<accession>A0A7J5UKT2</accession>
<feature type="transmembrane region" description="Helical" evidence="1">
    <location>
        <begin position="40"/>
        <end position="65"/>
    </location>
</feature>
<feature type="transmembrane region" description="Helical" evidence="1">
    <location>
        <begin position="12"/>
        <end position="34"/>
    </location>
</feature>
<proteinExistence type="predicted"/>
<keyword evidence="3" id="KW-1185">Reference proteome</keyword>
<gene>
    <name evidence="2" type="ORF">GB883_16585</name>
</gene>
<keyword evidence="1" id="KW-0472">Membrane</keyword>
<protein>
    <submittedName>
        <fullName evidence="2">Uncharacterized protein</fullName>
    </submittedName>
</protein>
<keyword evidence="1" id="KW-0812">Transmembrane</keyword>
<evidence type="ECO:0000256" key="1">
    <source>
        <dbReference type="SAM" id="Phobius"/>
    </source>
</evidence>
<evidence type="ECO:0000313" key="2">
    <source>
        <dbReference type="EMBL" id="KAE8762967.1"/>
    </source>
</evidence>
<feature type="transmembrane region" description="Helical" evidence="1">
    <location>
        <begin position="99"/>
        <end position="121"/>
    </location>
</feature>
<keyword evidence="1" id="KW-1133">Transmembrane helix</keyword>
<reference evidence="2 3" key="1">
    <citation type="submission" date="2019-10" db="EMBL/GenBank/DDBJ databases">
        <title>Georgenia wutianyii sp. nov. and Georgenia yuyongxinii sp. nov. isolated from plateau pika (Ochotona curzoniae) in the Qinghai-Tibet plateau of China.</title>
        <authorList>
            <person name="Tian Z."/>
        </authorList>
    </citation>
    <scope>NUCLEOTIDE SEQUENCE [LARGE SCALE GENOMIC DNA]</scope>
    <source>
        <strain evidence="2 3">DSM 21501</strain>
    </source>
</reference>
<comment type="caution">
    <text evidence="2">The sequence shown here is derived from an EMBL/GenBank/DDBJ whole genome shotgun (WGS) entry which is preliminary data.</text>
</comment>
<feature type="transmembrane region" description="Helical" evidence="1">
    <location>
        <begin position="72"/>
        <end position="93"/>
    </location>
</feature>
<name>A0A7J5UKT2_9MICO</name>
<dbReference type="AlphaFoldDB" id="A0A7J5UKT2"/>
<dbReference type="EMBL" id="WHJE01000106">
    <property type="protein sequence ID" value="KAE8762967.1"/>
    <property type="molecule type" value="Genomic_DNA"/>
</dbReference>
<evidence type="ECO:0000313" key="3">
    <source>
        <dbReference type="Proteomes" id="UP000451860"/>
    </source>
</evidence>
<organism evidence="2 3">
    <name type="scientific">Georgenia thermotolerans</name>
    <dbReference type="NCBI Taxonomy" id="527326"/>
    <lineage>
        <taxon>Bacteria</taxon>
        <taxon>Bacillati</taxon>
        <taxon>Actinomycetota</taxon>
        <taxon>Actinomycetes</taxon>
        <taxon>Micrococcales</taxon>
        <taxon>Bogoriellaceae</taxon>
        <taxon>Georgenia</taxon>
    </lineage>
</organism>
<sequence>MTLRNYVRPWIAAALTWAVVVLLSKLLYGALLGAGDVRPVVLMGLATVVALPVLSAAVAVLLLPVPTTRRPAAWLLAGVPVTVAALAVSGLAVDAPTGPGVGALAAVVALAAGASLGVGWLRARRAGTARRSARVARTGYEAR</sequence>
<dbReference type="Proteomes" id="UP000451860">
    <property type="component" value="Unassembled WGS sequence"/>
</dbReference>
<dbReference type="RefSeq" id="WP_152201228.1">
    <property type="nucleotide sequence ID" value="NZ_VUKF01000006.1"/>
</dbReference>